<name>A0A223CXH2_9BACL</name>
<keyword evidence="2" id="KW-0808">Transferase</keyword>
<dbReference type="PANTHER" id="PTHR36836">
    <property type="entry name" value="COLANIC ACID BIOSYNTHESIS PROTEIN WCAK"/>
    <property type="match status" value="1"/>
</dbReference>
<dbReference type="AlphaFoldDB" id="A0A223CXH2"/>
<dbReference type="InterPro" id="IPR007345">
    <property type="entry name" value="Polysacch_pyruvyl_Trfase"/>
</dbReference>
<dbReference type="OrthoDB" id="3199616at2"/>
<dbReference type="SUPFAM" id="SSF53756">
    <property type="entry name" value="UDP-Glycosyltransferase/glycogen phosphorylase"/>
    <property type="match status" value="1"/>
</dbReference>
<sequence>MSRILVSGYYGFDNLGDDTVLYGIMSSIRKRQPDAEIIVLSNQPDRTEALFGIKAVNRWNFAVIIRELLKCDMLVMGGGSLLQDVTGGRSILYYLGICKLAQFLGKPIVFYGQGIGPITKPFSENLIRRVVNNVNLITVRDEKSRQDLLQYGVTKPEIYVTADPAFAIDPELFSKDAGAKMLKEFGVKTRYLGGIKKVAGIAIRNWPSNDTYYQVLAENADSLVRDGWQVVFIPMQYPSDVGASQRVLSYMKERAVLLNRQFSFRDIANVIANTDLIIGMRLHSLILAAHCGVPFVSLSYDPKIDRFVQRVGYDYEIDSVSSVTYDSLRARILDCIENMEHYQVMMQPHVETLRQEAETSGELAVGLLDKRKNQPLKI</sequence>
<evidence type="ECO:0000313" key="2">
    <source>
        <dbReference type="EMBL" id="ASS73897.1"/>
    </source>
</evidence>
<reference evidence="2 3" key="1">
    <citation type="journal article" date="2015" name="Int. J. Syst. Evol. Microbiol.">
        <title>Tumebacillus algifaecis sp. nov., isolated from decomposing algal scum.</title>
        <authorList>
            <person name="Wu Y.F."/>
            <person name="Zhang B."/>
            <person name="Xing P."/>
            <person name="Wu Q.L."/>
            <person name="Liu S.J."/>
        </authorList>
    </citation>
    <scope>NUCLEOTIDE SEQUENCE [LARGE SCALE GENOMIC DNA]</scope>
    <source>
        <strain evidence="2 3">THMBR28</strain>
    </source>
</reference>
<dbReference type="InterPro" id="IPR019896">
    <property type="entry name" value="Polysacch_pyruvyl_Trfase_CsaB"/>
</dbReference>
<keyword evidence="3" id="KW-1185">Reference proteome</keyword>
<dbReference type="KEGG" id="tab:CIG75_02175"/>
<dbReference type="Pfam" id="PF04230">
    <property type="entry name" value="PS_pyruv_trans"/>
    <property type="match status" value="1"/>
</dbReference>
<dbReference type="GO" id="GO:0016740">
    <property type="term" value="F:transferase activity"/>
    <property type="evidence" value="ECO:0007669"/>
    <property type="project" value="UniProtKB-KW"/>
</dbReference>
<dbReference type="EMBL" id="CP022657">
    <property type="protein sequence ID" value="ASS73897.1"/>
    <property type="molecule type" value="Genomic_DNA"/>
</dbReference>
<evidence type="ECO:0000259" key="1">
    <source>
        <dbReference type="Pfam" id="PF04230"/>
    </source>
</evidence>
<protein>
    <submittedName>
        <fullName evidence="2">Polysaccharide pyruvyl transferase CsaB</fullName>
    </submittedName>
</protein>
<dbReference type="PANTHER" id="PTHR36836:SF1">
    <property type="entry name" value="COLANIC ACID BIOSYNTHESIS PROTEIN WCAK"/>
    <property type="match status" value="1"/>
</dbReference>
<organism evidence="2 3">
    <name type="scientific">Tumebacillus algifaecis</name>
    <dbReference type="NCBI Taxonomy" id="1214604"/>
    <lineage>
        <taxon>Bacteria</taxon>
        <taxon>Bacillati</taxon>
        <taxon>Bacillota</taxon>
        <taxon>Bacilli</taxon>
        <taxon>Bacillales</taxon>
        <taxon>Alicyclobacillaceae</taxon>
        <taxon>Tumebacillus</taxon>
    </lineage>
</organism>
<dbReference type="Proteomes" id="UP000214688">
    <property type="component" value="Chromosome"/>
</dbReference>
<proteinExistence type="predicted"/>
<dbReference type="NCBIfam" id="TIGR03609">
    <property type="entry name" value="S_layer_CsaB"/>
    <property type="match status" value="1"/>
</dbReference>
<dbReference type="RefSeq" id="WP_094235157.1">
    <property type="nucleotide sequence ID" value="NZ_CP022657.1"/>
</dbReference>
<feature type="domain" description="Polysaccharide pyruvyl transferase" evidence="1">
    <location>
        <begin position="14"/>
        <end position="302"/>
    </location>
</feature>
<dbReference type="Gene3D" id="3.40.50.2000">
    <property type="entry name" value="Glycogen Phosphorylase B"/>
    <property type="match status" value="1"/>
</dbReference>
<accession>A0A223CXH2</accession>
<evidence type="ECO:0000313" key="3">
    <source>
        <dbReference type="Proteomes" id="UP000214688"/>
    </source>
</evidence>
<gene>
    <name evidence="2" type="primary">csaB</name>
    <name evidence="2" type="ORF">CIG75_02175</name>
</gene>